<dbReference type="EMBL" id="JAJFZV010000020">
    <property type="protein sequence ID" value="MCC3299790.1"/>
    <property type="molecule type" value="Genomic_DNA"/>
</dbReference>
<dbReference type="Proteomes" id="UP001139158">
    <property type="component" value="Unassembled WGS sequence"/>
</dbReference>
<evidence type="ECO:0000313" key="1">
    <source>
        <dbReference type="EMBL" id="MCC3299790.1"/>
    </source>
</evidence>
<organism evidence="1 2">
    <name type="scientific">Arthrobacter caoxuetaonis</name>
    <dbReference type="NCBI Taxonomy" id="2886935"/>
    <lineage>
        <taxon>Bacteria</taxon>
        <taxon>Bacillati</taxon>
        <taxon>Actinomycetota</taxon>
        <taxon>Actinomycetes</taxon>
        <taxon>Micrococcales</taxon>
        <taxon>Micrococcaceae</taxon>
        <taxon>Arthrobacter</taxon>
    </lineage>
</organism>
<protein>
    <submittedName>
        <fullName evidence="1">Uncharacterized protein</fullName>
    </submittedName>
</protein>
<evidence type="ECO:0000313" key="2">
    <source>
        <dbReference type="Proteomes" id="UP001139158"/>
    </source>
</evidence>
<gene>
    <name evidence="1" type="ORF">LJ757_18690</name>
</gene>
<reference evidence="1" key="1">
    <citation type="submission" date="2021-10" db="EMBL/GenBank/DDBJ databases">
        <title>Novel species in genus Arthrobacter.</title>
        <authorList>
            <person name="Liu Y."/>
        </authorList>
    </citation>
    <scope>NUCLEOTIDE SEQUENCE</scope>
    <source>
        <strain evidence="1">Zg-Y453</strain>
    </source>
</reference>
<proteinExistence type="predicted"/>
<dbReference type="RefSeq" id="WP_227897794.1">
    <property type="nucleotide sequence ID" value="NZ_CP099467.1"/>
</dbReference>
<comment type="caution">
    <text evidence="1">The sequence shown here is derived from an EMBL/GenBank/DDBJ whole genome shotgun (WGS) entry which is preliminary data.</text>
</comment>
<accession>A0A9X1MIF4</accession>
<sequence length="58" mass="6535">MNRLRIAQVIRAWSAVGAVSATAAAVALQHNYMSAQAVLFFFTYMFATQWRERIIDGL</sequence>
<keyword evidence="2" id="KW-1185">Reference proteome</keyword>
<dbReference type="AlphaFoldDB" id="A0A9X1MIF4"/>
<name>A0A9X1MIF4_9MICC</name>